<organism evidence="6 7">
    <name type="scientific">Steinernema glaseri</name>
    <dbReference type="NCBI Taxonomy" id="37863"/>
    <lineage>
        <taxon>Eukaryota</taxon>
        <taxon>Metazoa</taxon>
        <taxon>Ecdysozoa</taxon>
        <taxon>Nematoda</taxon>
        <taxon>Chromadorea</taxon>
        <taxon>Rhabditida</taxon>
        <taxon>Tylenchina</taxon>
        <taxon>Panagrolaimomorpha</taxon>
        <taxon>Strongyloidoidea</taxon>
        <taxon>Steinernematidae</taxon>
        <taxon>Steinernema</taxon>
    </lineage>
</organism>
<feature type="region of interest" description="Disordered" evidence="4">
    <location>
        <begin position="92"/>
        <end position="178"/>
    </location>
</feature>
<dbReference type="InterPro" id="IPR052639">
    <property type="entry name" value="TRAIP_ubiq-protein_ligase"/>
</dbReference>
<dbReference type="InterPro" id="IPR001841">
    <property type="entry name" value="Znf_RING"/>
</dbReference>
<feature type="domain" description="RING-type" evidence="5">
    <location>
        <begin position="9"/>
        <end position="50"/>
    </location>
</feature>
<dbReference type="Proteomes" id="UP000095287">
    <property type="component" value="Unplaced"/>
</dbReference>
<dbReference type="GO" id="GO:0016567">
    <property type="term" value="P:protein ubiquitination"/>
    <property type="evidence" value="ECO:0007669"/>
    <property type="project" value="TreeGrafter"/>
</dbReference>
<evidence type="ECO:0000256" key="4">
    <source>
        <dbReference type="SAM" id="MobiDB-lite"/>
    </source>
</evidence>
<dbReference type="GO" id="GO:0061630">
    <property type="term" value="F:ubiquitin protein ligase activity"/>
    <property type="evidence" value="ECO:0007669"/>
    <property type="project" value="TreeGrafter"/>
</dbReference>
<dbReference type="PANTHER" id="PTHR46569:SF1">
    <property type="entry name" value="E3 UBIQUITIN-PROTEIN LIGASE RFWD3-RELATED"/>
    <property type="match status" value="1"/>
</dbReference>
<dbReference type="Gene3D" id="3.30.40.10">
    <property type="entry name" value="Zinc/RING finger domain, C3HC4 (zinc finger)"/>
    <property type="match status" value="1"/>
</dbReference>
<sequence>MSTFERPNCSICFGWLDNTQHVSVTECNHVFHEDCLTRWNQRQRRCPMCRQKIHAVRRLVFNFAPFQQDRLQEELDKAYKLVGELEKKLAEHRRVRRRGDEGDHASDEDDGSEESESEEYTDQSGEDMEEDDSEDSDSEDDSGDSDSEDDSGEDDSDEDDSEEDMEDDDSEDSDFEGRLSRVRDHLRDMRRRILRIRGSIHYICSARNRFGPRFR</sequence>
<evidence type="ECO:0000256" key="1">
    <source>
        <dbReference type="ARBA" id="ARBA00022771"/>
    </source>
</evidence>
<evidence type="ECO:0000313" key="6">
    <source>
        <dbReference type="Proteomes" id="UP000095287"/>
    </source>
</evidence>
<evidence type="ECO:0000256" key="3">
    <source>
        <dbReference type="PROSITE-ProRule" id="PRU00175"/>
    </source>
</evidence>
<feature type="compositionally biased region" description="Acidic residues" evidence="4">
    <location>
        <begin position="106"/>
        <end position="174"/>
    </location>
</feature>
<dbReference type="WBParaSite" id="L893_g5613.t1">
    <property type="protein sequence ID" value="L893_g5613.t1"/>
    <property type="gene ID" value="L893_g5613"/>
</dbReference>
<keyword evidence="1 3" id="KW-0863">Zinc-finger</keyword>
<dbReference type="AlphaFoldDB" id="A0A1I8AGR1"/>
<name>A0A1I8AGR1_9BILA</name>
<dbReference type="GO" id="GO:0005634">
    <property type="term" value="C:nucleus"/>
    <property type="evidence" value="ECO:0007669"/>
    <property type="project" value="TreeGrafter"/>
</dbReference>
<dbReference type="Pfam" id="PF13639">
    <property type="entry name" value="zf-RING_2"/>
    <property type="match status" value="1"/>
</dbReference>
<dbReference type="SUPFAM" id="SSF57850">
    <property type="entry name" value="RING/U-box"/>
    <property type="match status" value="1"/>
</dbReference>
<dbReference type="GO" id="GO:0090734">
    <property type="term" value="C:site of DNA damage"/>
    <property type="evidence" value="ECO:0007669"/>
    <property type="project" value="TreeGrafter"/>
</dbReference>
<evidence type="ECO:0000259" key="5">
    <source>
        <dbReference type="PROSITE" id="PS50089"/>
    </source>
</evidence>
<dbReference type="SMART" id="SM00184">
    <property type="entry name" value="RING"/>
    <property type="match status" value="1"/>
</dbReference>
<protein>
    <submittedName>
        <fullName evidence="7">RING-type domain-containing protein</fullName>
    </submittedName>
</protein>
<accession>A0A1I8AGR1</accession>
<dbReference type="GO" id="GO:0031297">
    <property type="term" value="P:replication fork processing"/>
    <property type="evidence" value="ECO:0007669"/>
    <property type="project" value="TreeGrafter"/>
</dbReference>
<evidence type="ECO:0000313" key="7">
    <source>
        <dbReference type="WBParaSite" id="L893_g5613.t1"/>
    </source>
</evidence>
<keyword evidence="1 3" id="KW-0479">Metal-binding</keyword>
<evidence type="ECO:0000256" key="2">
    <source>
        <dbReference type="ARBA" id="ARBA00022833"/>
    </source>
</evidence>
<dbReference type="GO" id="GO:0008270">
    <property type="term" value="F:zinc ion binding"/>
    <property type="evidence" value="ECO:0007669"/>
    <property type="project" value="UniProtKB-KW"/>
</dbReference>
<dbReference type="InterPro" id="IPR013083">
    <property type="entry name" value="Znf_RING/FYVE/PHD"/>
</dbReference>
<reference evidence="7" key="1">
    <citation type="submission" date="2016-11" db="UniProtKB">
        <authorList>
            <consortium name="WormBaseParasite"/>
        </authorList>
    </citation>
    <scope>IDENTIFICATION</scope>
</reference>
<dbReference type="PANTHER" id="PTHR46569">
    <property type="entry name" value="E3 UBIQUITIN-PROTEIN LIGASE TRAIP"/>
    <property type="match status" value="1"/>
</dbReference>
<proteinExistence type="predicted"/>
<dbReference type="PROSITE" id="PS50089">
    <property type="entry name" value="ZF_RING_2"/>
    <property type="match status" value="1"/>
</dbReference>
<keyword evidence="2" id="KW-0862">Zinc</keyword>
<keyword evidence="6" id="KW-1185">Reference proteome</keyword>